<accession>A0AAV5V8S8</accession>
<protein>
    <submittedName>
        <fullName evidence="2">Uncharacterized protein</fullName>
    </submittedName>
</protein>
<feature type="compositionally biased region" description="Basic and acidic residues" evidence="1">
    <location>
        <begin position="131"/>
        <end position="144"/>
    </location>
</feature>
<dbReference type="Proteomes" id="UP001432322">
    <property type="component" value="Unassembled WGS sequence"/>
</dbReference>
<organism evidence="2 3">
    <name type="scientific">Pristionchus fissidentatus</name>
    <dbReference type="NCBI Taxonomy" id="1538716"/>
    <lineage>
        <taxon>Eukaryota</taxon>
        <taxon>Metazoa</taxon>
        <taxon>Ecdysozoa</taxon>
        <taxon>Nematoda</taxon>
        <taxon>Chromadorea</taxon>
        <taxon>Rhabditida</taxon>
        <taxon>Rhabditina</taxon>
        <taxon>Diplogasteromorpha</taxon>
        <taxon>Diplogasteroidea</taxon>
        <taxon>Neodiplogasteridae</taxon>
        <taxon>Pristionchus</taxon>
    </lineage>
</organism>
<reference evidence="2" key="1">
    <citation type="submission" date="2023-10" db="EMBL/GenBank/DDBJ databases">
        <title>Genome assembly of Pristionchus species.</title>
        <authorList>
            <person name="Yoshida K."/>
            <person name="Sommer R.J."/>
        </authorList>
    </citation>
    <scope>NUCLEOTIDE SEQUENCE</scope>
    <source>
        <strain evidence="2">RS5133</strain>
    </source>
</reference>
<feature type="region of interest" description="Disordered" evidence="1">
    <location>
        <begin position="81"/>
        <end position="144"/>
    </location>
</feature>
<evidence type="ECO:0000313" key="2">
    <source>
        <dbReference type="EMBL" id="GMT15859.1"/>
    </source>
</evidence>
<sequence length="144" mass="16714">TYNESLTSSPLRPSTLNYDHVPMPSPFLCADSLDPFLIETNHHQAMEQNDAEYVEVGFDGVPNYEECDGIPIEMVEVGENEIEDEEEEEFSDDQCSVESYGNEDDFNENEYEEKEDSESGDFIYDQYLSNSEKKEEEQLYEKME</sequence>
<feature type="non-terminal residue" evidence="2">
    <location>
        <position position="1"/>
    </location>
</feature>
<keyword evidence="3" id="KW-1185">Reference proteome</keyword>
<feature type="compositionally biased region" description="Acidic residues" evidence="1">
    <location>
        <begin position="81"/>
        <end position="92"/>
    </location>
</feature>
<dbReference type="EMBL" id="BTSY01000002">
    <property type="protein sequence ID" value="GMT15859.1"/>
    <property type="molecule type" value="Genomic_DNA"/>
</dbReference>
<feature type="compositionally biased region" description="Acidic residues" evidence="1">
    <location>
        <begin position="101"/>
        <end position="119"/>
    </location>
</feature>
<comment type="caution">
    <text evidence="2">The sequence shown here is derived from an EMBL/GenBank/DDBJ whole genome shotgun (WGS) entry which is preliminary data.</text>
</comment>
<feature type="non-terminal residue" evidence="2">
    <location>
        <position position="144"/>
    </location>
</feature>
<name>A0AAV5V8S8_9BILA</name>
<evidence type="ECO:0000313" key="3">
    <source>
        <dbReference type="Proteomes" id="UP001432322"/>
    </source>
</evidence>
<dbReference type="AlphaFoldDB" id="A0AAV5V8S8"/>
<gene>
    <name evidence="2" type="ORF">PFISCL1PPCAC_7156</name>
</gene>
<proteinExistence type="predicted"/>
<evidence type="ECO:0000256" key="1">
    <source>
        <dbReference type="SAM" id="MobiDB-lite"/>
    </source>
</evidence>